<dbReference type="Proteomes" id="UP000603200">
    <property type="component" value="Unassembled WGS sequence"/>
</dbReference>
<reference evidence="1 2" key="1">
    <citation type="submission" date="2021-01" db="EMBL/GenBank/DDBJ databases">
        <title>Whole genome shotgun sequence of Actinoplanes humidus NBRC 14915.</title>
        <authorList>
            <person name="Komaki H."/>
            <person name="Tamura T."/>
        </authorList>
    </citation>
    <scope>NUCLEOTIDE SEQUENCE [LARGE SCALE GENOMIC DNA]</scope>
    <source>
        <strain evidence="1 2">NBRC 14915</strain>
    </source>
</reference>
<protein>
    <submittedName>
        <fullName evidence="1">Uncharacterized protein</fullName>
    </submittedName>
</protein>
<accession>A0ABQ3ZJE0</accession>
<dbReference type="EMBL" id="BOMN01000022">
    <property type="protein sequence ID" value="GIE18701.1"/>
    <property type="molecule type" value="Genomic_DNA"/>
</dbReference>
<sequence length="201" mass="21041">MCDVTIPAQTLAAAATDPAAAAWTRIGHEAGADLLPWLARTCASFAIHDRETALALAGFTAVDASDEDRATYAGAIAALRELAVQGLPVASTDAIFVYLQQAILGFDGDDLWGHEPDHVNDGEVDVECPACDEGHLLDLTSDHSDIEPGLTSDLAVRLHTEAVQAGRHEVAATFTRLFGRFTCPECGVKSEVTASLAGVSA</sequence>
<keyword evidence="2" id="KW-1185">Reference proteome</keyword>
<organism evidence="1 2">
    <name type="scientific">Winogradskya humida</name>
    <dbReference type="NCBI Taxonomy" id="113566"/>
    <lineage>
        <taxon>Bacteria</taxon>
        <taxon>Bacillati</taxon>
        <taxon>Actinomycetota</taxon>
        <taxon>Actinomycetes</taxon>
        <taxon>Micromonosporales</taxon>
        <taxon>Micromonosporaceae</taxon>
        <taxon>Winogradskya</taxon>
    </lineage>
</organism>
<comment type="caution">
    <text evidence="1">The sequence shown here is derived from an EMBL/GenBank/DDBJ whole genome shotgun (WGS) entry which is preliminary data.</text>
</comment>
<evidence type="ECO:0000313" key="1">
    <source>
        <dbReference type="EMBL" id="GIE18701.1"/>
    </source>
</evidence>
<evidence type="ECO:0000313" key="2">
    <source>
        <dbReference type="Proteomes" id="UP000603200"/>
    </source>
</evidence>
<proteinExistence type="predicted"/>
<gene>
    <name evidence="1" type="ORF">Ahu01nite_018030</name>
</gene>
<name>A0ABQ3ZJE0_9ACTN</name>